<accession>A0A2U8QWS9</accession>
<feature type="transmembrane region" description="Helical" evidence="1">
    <location>
        <begin position="71"/>
        <end position="92"/>
    </location>
</feature>
<keyword evidence="1" id="KW-1133">Transmembrane helix</keyword>
<dbReference type="KEGG" id="fse:DI487_12500"/>
<dbReference type="RefSeq" id="WP_109569951.1">
    <property type="nucleotide sequence ID" value="NZ_CP029463.1"/>
</dbReference>
<evidence type="ECO:0000313" key="2">
    <source>
        <dbReference type="EMBL" id="AWM14593.1"/>
    </source>
</evidence>
<gene>
    <name evidence="2" type="ORF">DI487_12500</name>
</gene>
<name>A0A2U8QWS9_9FLAO</name>
<feature type="transmembrane region" description="Helical" evidence="1">
    <location>
        <begin position="141"/>
        <end position="166"/>
    </location>
</feature>
<dbReference type="AlphaFoldDB" id="A0A2U8QWS9"/>
<proteinExistence type="predicted"/>
<keyword evidence="1" id="KW-0812">Transmembrane</keyword>
<sequence>MKTIILKNGLIGGLIVSAFMIYGTVSLMNDPDFQPNYVLGFGGMILAFLFIFTGVFQYRRENNGTVSFKKALVLGVLIALLISTIYVLIWLIEYYTFFPDFIEKYGQFQLEEAKKTITDPELLAQKEEEIKQFGELYKNPVMVIVITYTEILPLGLVFALIAALVFKKK</sequence>
<feature type="transmembrane region" description="Helical" evidence="1">
    <location>
        <begin position="37"/>
        <end position="59"/>
    </location>
</feature>
<keyword evidence="3" id="KW-1185">Reference proteome</keyword>
<feature type="transmembrane region" description="Helical" evidence="1">
    <location>
        <begin position="5"/>
        <end position="25"/>
    </location>
</feature>
<evidence type="ECO:0000256" key="1">
    <source>
        <dbReference type="SAM" id="Phobius"/>
    </source>
</evidence>
<dbReference type="Pfam" id="PF13858">
    <property type="entry name" value="DUF4199"/>
    <property type="match status" value="1"/>
</dbReference>
<reference evidence="2 3" key="1">
    <citation type="submission" date="2018-05" db="EMBL/GenBank/DDBJ databases">
        <title>Flavobacterium sp. MEBiC07310.</title>
        <authorList>
            <person name="Baek K."/>
        </authorList>
    </citation>
    <scope>NUCLEOTIDE SEQUENCE [LARGE SCALE GENOMIC DNA]</scope>
    <source>
        <strain evidence="2 3">MEBiC07310</strain>
    </source>
</reference>
<dbReference type="OrthoDB" id="6384283at2"/>
<keyword evidence="1" id="KW-0472">Membrane</keyword>
<organism evidence="2 3">
    <name type="scientific">Flavobacterium sediminis</name>
    <dbReference type="NCBI Taxonomy" id="2201181"/>
    <lineage>
        <taxon>Bacteria</taxon>
        <taxon>Pseudomonadati</taxon>
        <taxon>Bacteroidota</taxon>
        <taxon>Flavobacteriia</taxon>
        <taxon>Flavobacteriales</taxon>
        <taxon>Flavobacteriaceae</taxon>
        <taxon>Flavobacterium</taxon>
    </lineage>
</organism>
<protein>
    <submittedName>
        <fullName evidence="2">DUF4199 domain-containing protein</fullName>
    </submittedName>
</protein>
<dbReference type="EMBL" id="CP029463">
    <property type="protein sequence ID" value="AWM14593.1"/>
    <property type="molecule type" value="Genomic_DNA"/>
</dbReference>
<dbReference type="Proteomes" id="UP000245429">
    <property type="component" value="Chromosome"/>
</dbReference>
<dbReference type="InterPro" id="IPR025250">
    <property type="entry name" value="DUF4199"/>
</dbReference>
<evidence type="ECO:0000313" key="3">
    <source>
        <dbReference type="Proteomes" id="UP000245429"/>
    </source>
</evidence>